<evidence type="ECO:0000256" key="2">
    <source>
        <dbReference type="ARBA" id="ARBA00022764"/>
    </source>
</evidence>
<evidence type="ECO:0000256" key="1">
    <source>
        <dbReference type="ARBA" id="ARBA00022729"/>
    </source>
</evidence>
<organism evidence="5">
    <name type="scientific">marine sediment metagenome</name>
    <dbReference type="NCBI Taxonomy" id="412755"/>
    <lineage>
        <taxon>unclassified sequences</taxon>
        <taxon>metagenomes</taxon>
        <taxon>ecological metagenomes</taxon>
    </lineage>
</organism>
<keyword evidence="2" id="KW-0574">Periplasm</keyword>
<sequence length="195" mass="22906">NGFGGHAHNDKLSFELSINGKDIIVDPGSYVYTPLPEWRNRFRSTVFHNTVVVDSREQNRFIDKSLFLLKSDTRVKVNTWQVNNDYDFFDAEHYGYNRFTSPVTHKRQIIFDKRNSCFFIRDILSGEGKHLFEIYFHLSDLLEYKINYDNKALIFNSTGTESYKIYPVNPSNLAFDIIDSWVSYEYGKKIKSKAI</sequence>
<dbReference type="PANTHER" id="PTHR39210:SF1">
    <property type="entry name" value="HEPARIN-SULFATE LYASE"/>
    <property type="match status" value="1"/>
</dbReference>
<keyword evidence="3" id="KW-0456">Lyase</keyword>
<gene>
    <name evidence="5" type="ORF">S06H3_23298</name>
</gene>
<dbReference type="PANTHER" id="PTHR39210">
    <property type="entry name" value="HEPARIN-SULFATE LYASE"/>
    <property type="match status" value="1"/>
</dbReference>
<keyword evidence="1" id="KW-0732">Signal</keyword>
<dbReference type="Pfam" id="PF07940">
    <property type="entry name" value="Hepar_II_III_C"/>
    <property type="match status" value="1"/>
</dbReference>
<comment type="caution">
    <text evidence="5">The sequence shown here is derived from an EMBL/GenBank/DDBJ whole genome shotgun (WGS) entry which is preliminary data.</text>
</comment>
<name>X1LUI1_9ZZZZ</name>
<proteinExistence type="predicted"/>
<dbReference type="InterPro" id="IPR012480">
    <property type="entry name" value="Hepar_II_III_C"/>
</dbReference>
<feature type="domain" description="Heparinase II/III-like C-terminal" evidence="4">
    <location>
        <begin position="3"/>
        <end position="193"/>
    </location>
</feature>
<dbReference type="GO" id="GO:0016829">
    <property type="term" value="F:lyase activity"/>
    <property type="evidence" value="ECO:0007669"/>
    <property type="project" value="UniProtKB-KW"/>
</dbReference>
<feature type="non-terminal residue" evidence="5">
    <location>
        <position position="1"/>
    </location>
</feature>
<feature type="non-terminal residue" evidence="5">
    <location>
        <position position="195"/>
    </location>
</feature>
<evidence type="ECO:0000313" key="5">
    <source>
        <dbReference type="EMBL" id="GAI06055.1"/>
    </source>
</evidence>
<accession>X1LUI1</accession>
<dbReference type="EMBL" id="BARV01012636">
    <property type="protein sequence ID" value="GAI06055.1"/>
    <property type="molecule type" value="Genomic_DNA"/>
</dbReference>
<dbReference type="AlphaFoldDB" id="X1LUI1"/>
<protein>
    <recommendedName>
        <fullName evidence="4">Heparinase II/III-like C-terminal domain-containing protein</fullName>
    </recommendedName>
</protein>
<evidence type="ECO:0000256" key="3">
    <source>
        <dbReference type="ARBA" id="ARBA00023239"/>
    </source>
</evidence>
<evidence type="ECO:0000259" key="4">
    <source>
        <dbReference type="Pfam" id="PF07940"/>
    </source>
</evidence>
<reference evidence="5" key="1">
    <citation type="journal article" date="2014" name="Front. Microbiol.">
        <title>High frequency of phylogenetically diverse reductive dehalogenase-homologous genes in deep subseafloor sedimentary metagenomes.</title>
        <authorList>
            <person name="Kawai M."/>
            <person name="Futagami T."/>
            <person name="Toyoda A."/>
            <person name="Takaki Y."/>
            <person name="Nishi S."/>
            <person name="Hori S."/>
            <person name="Arai W."/>
            <person name="Tsubouchi T."/>
            <person name="Morono Y."/>
            <person name="Uchiyama I."/>
            <person name="Ito T."/>
            <person name="Fujiyama A."/>
            <person name="Inagaki F."/>
            <person name="Takami H."/>
        </authorList>
    </citation>
    <scope>NUCLEOTIDE SEQUENCE</scope>
    <source>
        <strain evidence="5">Expedition CK06-06</strain>
    </source>
</reference>
<dbReference type="Gene3D" id="2.70.98.70">
    <property type="match status" value="1"/>
</dbReference>